<organism evidence="1 2">
    <name type="scientific">Trifolium medium</name>
    <dbReference type="NCBI Taxonomy" id="97028"/>
    <lineage>
        <taxon>Eukaryota</taxon>
        <taxon>Viridiplantae</taxon>
        <taxon>Streptophyta</taxon>
        <taxon>Embryophyta</taxon>
        <taxon>Tracheophyta</taxon>
        <taxon>Spermatophyta</taxon>
        <taxon>Magnoliopsida</taxon>
        <taxon>eudicotyledons</taxon>
        <taxon>Gunneridae</taxon>
        <taxon>Pentapetalae</taxon>
        <taxon>rosids</taxon>
        <taxon>fabids</taxon>
        <taxon>Fabales</taxon>
        <taxon>Fabaceae</taxon>
        <taxon>Papilionoideae</taxon>
        <taxon>50 kb inversion clade</taxon>
        <taxon>NPAAA clade</taxon>
        <taxon>Hologalegina</taxon>
        <taxon>IRL clade</taxon>
        <taxon>Trifolieae</taxon>
        <taxon>Trifolium</taxon>
    </lineage>
</organism>
<comment type="caution">
    <text evidence="1">The sequence shown here is derived from an EMBL/GenBank/DDBJ whole genome shotgun (WGS) entry which is preliminary data.</text>
</comment>
<proteinExistence type="predicted"/>
<feature type="non-terminal residue" evidence="1">
    <location>
        <position position="1"/>
    </location>
</feature>
<reference evidence="1 2" key="1">
    <citation type="journal article" date="2018" name="Front. Plant Sci.">
        <title>Red Clover (Trifolium pratense) and Zigzag Clover (T. medium) - A Picture of Genomic Similarities and Differences.</title>
        <authorList>
            <person name="Dluhosova J."/>
            <person name="Istvanek J."/>
            <person name="Nedelnik J."/>
            <person name="Repkova J."/>
        </authorList>
    </citation>
    <scope>NUCLEOTIDE SEQUENCE [LARGE SCALE GENOMIC DNA]</scope>
    <source>
        <strain evidence="2">cv. 10/8</strain>
        <tissue evidence="1">Leaf</tissue>
    </source>
</reference>
<protein>
    <submittedName>
        <fullName evidence="1">Uncharacterized protein</fullName>
    </submittedName>
</protein>
<name>A0A392SZZ9_9FABA</name>
<dbReference type="EMBL" id="LXQA010464219">
    <property type="protein sequence ID" value="MCI53506.1"/>
    <property type="molecule type" value="Genomic_DNA"/>
</dbReference>
<evidence type="ECO:0000313" key="2">
    <source>
        <dbReference type="Proteomes" id="UP000265520"/>
    </source>
</evidence>
<sequence>ATYRAHPTLDDGVLPDAVGREHDGNFVEYP</sequence>
<accession>A0A392SZZ9</accession>
<evidence type="ECO:0000313" key="1">
    <source>
        <dbReference type="EMBL" id="MCI53506.1"/>
    </source>
</evidence>
<dbReference type="AlphaFoldDB" id="A0A392SZZ9"/>
<keyword evidence="2" id="KW-1185">Reference proteome</keyword>
<dbReference type="Proteomes" id="UP000265520">
    <property type="component" value="Unassembled WGS sequence"/>
</dbReference>